<feature type="domain" description="Cyclic nucleotide-binding" evidence="4">
    <location>
        <begin position="673"/>
        <end position="791"/>
    </location>
</feature>
<dbReference type="InterPro" id="IPR018488">
    <property type="entry name" value="cNMP-bd_CS"/>
</dbReference>
<dbReference type="Proteomes" id="UP000481153">
    <property type="component" value="Unassembled WGS sequence"/>
</dbReference>
<evidence type="ECO:0000259" key="4">
    <source>
        <dbReference type="PROSITE" id="PS50042"/>
    </source>
</evidence>
<feature type="region of interest" description="Disordered" evidence="2">
    <location>
        <begin position="51"/>
        <end position="115"/>
    </location>
</feature>
<dbReference type="Pfam" id="PF00027">
    <property type="entry name" value="cNMP_binding"/>
    <property type="match status" value="1"/>
</dbReference>
<feature type="region of interest" description="Disordered" evidence="2">
    <location>
        <begin position="193"/>
        <end position="216"/>
    </location>
</feature>
<reference evidence="5 6" key="1">
    <citation type="submission" date="2019-07" db="EMBL/GenBank/DDBJ databases">
        <title>Genomics analysis of Aphanomyces spp. identifies a new class of oomycete effector associated with host adaptation.</title>
        <authorList>
            <person name="Gaulin E."/>
        </authorList>
    </citation>
    <scope>NUCLEOTIDE SEQUENCE [LARGE SCALE GENOMIC DNA]</scope>
    <source>
        <strain evidence="5 6">ATCC 201684</strain>
    </source>
</reference>
<dbReference type="InterPro" id="IPR000595">
    <property type="entry name" value="cNMP-bd_dom"/>
</dbReference>
<comment type="caution">
    <text evidence="5">The sequence shown here is derived from an EMBL/GenBank/DDBJ whole genome shotgun (WGS) entry which is preliminary data.</text>
</comment>
<dbReference type="GO" id="GO:0005249">
    <property type="term" value="F:voltage-gated potassium channel activity"/>
    <property type="evidence" value="ECO:0007669"/>
    <property type="project" value="InterPro"/>
</dbReference>
<proteinExistence type="predicted"/>
<dbReference type="InterPro" id="IPR014710">
    <property type="entry name" value="RmlC-like_jellyroll"/>
</dbReference>
<dbReference type="AlphaFoldDB" id="A0A6G0XVV9"/>
<dbReference type="PANTHER" id="PTHR45689">
    <property type="entry name" value="I[[H]] CHANNEL, ISOFORM E"/>
    <property type="match status" value="1"/>
</dbReference>
<name>A0A6G0XVV9_9STRA</name>
<dbReference type="GO" id="GO:0003254">
    <property type="term" value="P:regulation of membrane depolarization"/>
    <property type="evidence" value="ECO:0007669"/>
    <property type="project" value="TreeGrafter"/>
</dbReference>
<keyword evidence="3" id="KW-0812">Transmembrane</keyword>
<keyword evidence="3" id="KW-0472">Membrane</keyword>
<dbReference type="SMART" id="SM00100">
    <property type="entry name" value="cNMP"/>
    <property type="match status" value="1"/>
</dbReference>
<dbReference type="Gene3D" id="1.10.287.70">
    <property type="match status" value="1"/>
</dbReference>
<evidence type="ECO:0000256" key="1">
    <source>
        <dbReference type="ARBA" id="ARBA00023303"/>
    </source>
</evidence>
<feature type="transmembrane region" description="Helical" evidence="3">
    <location>
        <begin position="381"/>
        <end position="402"/>
    </location>
</feature>
<dbReference type="Gene3D" id="2.60.120.10">
    <property type="entry name" value="Jelly Rolls"/>
    <property type="match status" value="1"/>
</dbReference>
<feature type="transmembrane region" description="Helical" evidence="3">
    <location>
        <begin position="347"/>
        <end position="369"/>
    </location>
</feature>
<protein>
    <recommendedName>
        <fullName evidence="4">Cyclic nucleotide-binding domain-containing protein</fullName>
    </recommendedName>
</protein>
<keyword evidence="1" id="KW-0813">Transport</keyword>
<feature type="transmembrane region" description="Helical" evidence="3">
    <location>
        <begin position="423"/>
        <end position="442"/>
    </location>
</feature>
<dbReference type="Gene3D" id="1.10.287.630">
    <property type="entry name" value="Helix hairpin bin"/>
    <property type="match status" value="1"/>
</dbReference>
<keyword evidence="6" id="KW-1185">Reference proteome</keyword>
<dbReference type="VEuPathDB" id="FungiDB:AeMF1_001606"/>
<evidence type="ECO:0000313" key="6">
    <source>
        <dbReference type="Proteomes" id="UP000481153"/>
    </source>
</evidence>
<dbReference type="SUPFAM" id="SSF51206">
    <property type="entry name" value="cAMP-binding domain-like"/>
    <property type="match status" value="1"/>
</dbReference>
<dbReference type="InterPro" id="IPR051413">
    <property type="entry name" value="K/Na_HCN_channel"/>
</dbReference>
<evidence type="ECO:0000256" key="2">
    <source>
        <dbReference type="SAM" id="MobiDB-lite"/>
    </source>
</evidence>
<dbReference type="SUPFAM" id="SSF81324">
    <property type="entry name" value="Voltage-gated potassium channels"/>
    <property type="match status" value="1"/>
</dbReference>
<evidence type="ECO:0000313" key="5">
    <source>
        <dbReference type="EMBL" id="KAF0744632.1"/>
    </source>
</evidence>
<dbReference type="GO" id="GO:0098855">
    <property type="term" value="C:HCN channel complex"/>
    <property type="evidence" value="ECO:0007669"/>
    <property type="project" value="TreeGrafter"/>
</dbReference>
<feature type="compositionally biased region" description="Basic and acidic residues" evidence="2">
    <location>
        <begin position="193"/>
        <end position="202"/>
    </location>
</feature>
<dbReference type="PRINTS" id="PR01463">
    <property type="entry name" value="EAGCHANLFMLY"/>
</dbReference>
<sequence length="873" mass="98606">MNGDRDGGPMHGPAASMAGLSFNPNPHNEAQAHDSLLHRASASIHHVATMLRPSHSGSTRTMLRHQESSSRSIEGSTRMGLRHQDSNARSTEGSARTGLRRQESSSRSIEGSMRTRGAIDRRVAAVKPLTEETTQVTSDESTSKETPRKAPIMLADLAERPPSFLRRASMSMKNVVGLLQRQNTTLLHNERSMKLSPHHEPHSQGGADASSKDKRDSVLRHAGASIINRIHAATAKPRVVPFAPEVIHHSVAAMSSMSSATWRRQSVSRPLFGRSQSVFGTLGSKLMSQLLPQSDPRRLSLASSVARHERVLDHYHLRSKKVLDIAVAADTTKLRFLISPDSKVYKCWQLILVAIIYYQVVAIPYVLAFTTSDTNPLDDSVSLATSAIFLLDIVLNFFTAIADPEKGLITNRRDIAIRYLRGWFLLDIISAIPIDAIVYLSSGLNSNNVKFIGVFKTARLPRLARVLSLARILQFLRVLHEWRHWLLYSRYAHLIRLCATVTAFAYMIHLMSCVWYGAVAGPMWLAWIETNYKSPSRSIQSTYMLSFYSMLTTTMGQSNTLYTNAEYVFSCCVMIQGCLLMAVVFGDVGDLISNYYEDVNNYRQKMESLLASMNLMHLPTTLQSRINEYYETMYDRYGTLNGDTVLFTNELSKNLSNEVELFLRMGMITRSPMFRLCSAEFVQEIVMKLAFQVYLTDDYVVARGEIGYEMYFLQSGTCDVLRYMTESPSGSQLRRRSRQSHHAQTSVIRTLVEGDYFGEIALLMNCKQTVTVKATSFTELCVLSRDVYREVTEKYVDDFKVIERFIMEKYDPHVLEAAMQMQVDPAKERQRAIVDCLHELDERLGILEVKLVQMESSDHSPPSFMDTADQHMR</sequence>
<keyword evidence="1" id="KW-0407">Ion channel</keyword>
<evidence type="ECO:0000256" key="3">
    <source>
        <dbReference type="SAM" id="Phobius"/>
    </source>
</evidence>
<dbReference type="EMBL" id="VJMJ01000009">
    <property type="protein sequence ID" value="KAF0744632.1"/>
    <property type="molecule type" value="Genomic_DNA"/>
</dbReference>
<dbReference type="PANTHER" id="PTHR45689:SF5">
    <property type="entry name" value="I[[H]] CHANNEL, ISOFORM E"/>
    <property type="match status" value="1"/>
</dbReference>
<feature type="transmembrane region" description="Helical" evidence="3">
    <location>
        <begin position="491"/>
        <end position="518"/>
    </location>
</feature>
<dbReference type="CDD" id="cd00038">
    <property type="entry name" value="CAP_ED"/>
    <property type="match status" value="1"/>
</dbReference>
<dbReference type="PROSITE" id="PS50042">
    <property type="entry name" value="CNMP_BINDING_3"/>
    <property type="match status" value="1"/>
</dbReference>
<dbReference type="InterPro" id="IPR003938">
    <property type="entry name" value="K_chnl_volt-dep_EAG/ELK/ERG"/>
</dbReference>
<keyword evidence="3" id="KW-1133">Transmembrane helix</keyword>
<dbReference type="InterPro" id="IPR018490">
    <property type="entry name" value="cNMP-bd_dom_sf"/>
</dbReference>
<feature type="region of interest" description="Disordered" evidence="2">
    <location>
        <begin position="1"/>
        <end position="30"/>
    </location>
</feature>
<accession>A0A6G0XVV9</accession>
<organism evidence="5 6">
    <name type="scientific">Aphanomyces euteiches</name>
    <dbReference type="NCBI Taxonomy" id="100861"/>
    <lineage>
        <taxon>Eukaryota</taxon>
        <taxon>Sar</taxon>
        <taxon>Stramenopiles</taxon>
        <taxon>Oomycota</taxon>
        <taxon>Saprolegniomycetes</taxon>
        <taxon>Saprolegniales</taxon>
        <taxon>Verrucalvaceae</taxon>
        <taxon>Aphanomyces</taxon>
    </lineage>
</organism>
<feature type="transmembrane region" description="Helical" evidence="3">
    <location>
        <begin position="567"/>
        <end position="586"/>
    </location>
</feature>
<dbReference type="GO" id="GO:0035725">
    <property type="term" value="P:sodium ion transmembrane transport"/>
    <property type="evidence" value="ECO:0007669"/>
    <property type="project" value="TreeGrafter"/>
</dbReference>
<keyword evidence="1" id="KW-0406">Ion transport</keyword>
<gene>
    <name evidence="5" type="ORF">Ae201684_001096</name>
</gene>
<dbReference type="PROSITE" id="PS00888">
    <property type="entry name" value="CNMP_BINDING_1"/>
    <property type="match status" value="1"/>
</dbReference>